<dbReference type="EMBL" id="AP023095">
    <property type="protein sequence ID" value="BCE58835.1"/>
    <property type="molecule type" value="Genomic_DNA"/>
</dbReference>
<evidence type="ECO:0000313" key="1">
    <source>
        <dbReference type="EMBL" id="BCE32551.1"/>
    </source>
</evidence>
<protein>
    <submittedName>
        <fullName evidence="4">Uncharacterized protein</fullName>
    </submittedName>
</protein>
<evidence type="ECO:0000313" key="3">
    <source>
        <dbReference type="EMBL" id="BCE58835.1"/>
    </source>
</evidence>
<reference evidence="5" key="5">
    <citation type="submission" date="2020-05" db="EMBL/GenBank/DDBJ databases">
        <title>Complete genome sequence of Bradyrhizobium diazoefficiens XF9 isolated from soybean nodule.</title>
        <authorList>
            <person name="Noda R."/>
            <person name="Kakizaki K."/>
            <person name="Minamisawa K."/>
        </authorList>
    </citation>
    <scope>NUCLEOTIDE SEQUENCE</scope>
    <source>
        <strain evidence="5">XF9</strain>
    </source>
</reference>
<dbReference type="EMBL" id="AP023093">
    <property type="protein sequence ID" value="BCE41334.1"/>
    <property type="molecule type" value="Genomic_DNA"/>
</dbReference>
<evidence type="ECO:0000313" key="5">
    <source>
        <dbReference type="EMBL" id="BCE82807.1"/>
    </source>
</evidence>
<dbReference type="EMBL" id="AP023098">
    <property type="protein sequence ID" value="BCE82807.1"/>
    <property type="molecule type" value="Genomic_DNA"/>
</dbReference>
<evidence type="ECO:0000313" key="2">
    <source>
        <dbReference type="EMBL" id="BCE41334.1"/>
    </source>
</evidence>
<name>A0A810AUL8_9BRAD</name>
<dbReference type="AlphaFoldDB" id="A0A810AUL8"/>
<evidence type="ECO:0000313" key="4">
    <source>
        <dbReference type="EMBL" id="BCE67514.1"/>
    </source>
</evidence>
<gene>
    <name evidence="1" type="ORF">XF2B_63200</name>
    <name evidence="2" type="ORF">XF3B_63650</name>
    <name evidence="3" type="ORF">XF5B_63470</name>
    <name evidence="4" type="ORF">XF6B_63130</name>
    <name evidence="5" type="ORF">XF9B_42280</name>
</gene>
<accession>A0A810AUL8</accession>
<dbReference type="EMBL" id="AP023092">
    <property type="protein sequence ID" value="BCE32551.1"/>
    <property type="molecule type" value="Genomic_DNA"/>
</dbReference>
<reference evidence="3" key="3">
    <citation type="submission" date="2020-05" db="EMBL/GenBank/DDBJ databases">
        <title>Complete genome sequence of Bradyrhizobium diazoefficiens XF5 isolated from soybean nodule.</title>
        <authorList>
            <person name="Noda R."/>
            <person name="Kakizaki K."/>
            <person name="Minamisawa K."/>
        </authorList>
    </citation>
    <scope>NUCLEOTIDE SEQUENCE</scope>
    <source>
        <strain evidence="3">XF5</strain>
    </source>
</reference>
<reference evidence="4" key="4">
    <citation type="submission" date="2020-05" db="EMBL/GenBank/DDBJ databases">
        <title>Complete genome sequence of Bradyrhizobium diazoefficiens XF6 isolated from soybean nodule.</title>
        <authorList>
            <person name="Noda R."/>
            <person name="Kakizaki K."/>
            <person name="Minamisawa K."/>
        </authorList>
    </citation>
    <scope>NUCLEOTIDE SEQUENCE</scope>
    <source>
        <strain evidence="4">XF6</strain>
    </source>
</reference>
<sequence>MIFIQIASTPPLGACRREDILLVIDSLGGSVEPAYLIGKTLKRLAAKKFAAAVPRRAKVRGDIDLPWSR</sequence>
<organism evidence="4">
    <name type="scientific">Bradyrhizobium diazoefficiens</name>
    <dbReference type="NCBI Taxonomy" id="1355477"/>
    <lineage>
        <taxon>Bacteria</taxon>
        <taxon>Pseudomonadati</taxon>
        <taxon>Pseudomonadota</taxon>
        <taxon>Alphaproteobacteria</taxon>
        <taxon>Hyphomicrobiales</taxon>
        <taxon>Nitrobacteraceae</taxon>
        <taxon>Bradyrhizobium</taxon>
    </lineage>
</organism>
<proteinExistence type="predicted"/>
<reference evidence="1" key="1">
    <citation type="submission" date="2020-05" db="EMBL/GenBank/DDBJ databases">
        <title>Complete genome sequence of Bradyrhizobium diazoefficiens XF2 isolated from soybean nodule.</title>
        <authorList>
            <person name="Noda R."/>
            <person name="Kakizaki K."/>
            <person name="Minamisawa K."/>
        </authorList>
    </citation>
    <scope>NUCLEOTIDE SEQUENCE</scope>
    <source>
        <strain evidence="1">XF2</strain>
    </source>
</reference>
<dbReference type="EMBL" id="AP023096">
    <property type="protein sequence ID" value="BCE67514.1"/>
    <property type="molecule type" value="Genomic_DNA"/>
</dbReference>
<reference evidence="2" key="2">
    <citation type="submission" date="2020-05" db="EMBL/GenBank/DDBJ databases">
        <title>Complete genome sequence of Bradyrhizobium diazoefficiens XF3 isolated from soybean nodule.</title>
        <authorList>
            <person name="Noda R."/>
            <person name="Kakizaki K."/>
            <person name="Minamisawa K."/>
        </authorList>
    </citation>
    <scope>NUCLEOTIDE SEQUENCE</scope>
    <source>
        <strain evidence="2">XF3</strain>
    </source>
</reference>